<dbReference type="RefSeq" id="WP_353893597.1">
    <property type="nucleotide sequence ID" value="NZ_CP159485.1"/>
</dbReference>
<dbReference type="AlphaFoldDB" id="A0AAU8HUI9"/>
<dbReference type="EMBL" id="CP159485">
    <property type="protein sequence ID" value="XCI29048.1"/>
    <property type="molecule type" value="Genomic_DNA"/>
</dbReference>
<organism evidence="1">
    <name type="scientific">Proteinivorax hydrogeniformans</name>
    <dbReference type="NCBI Taxonomy" id="1826727"/>
    <lineage>
        <taxon>Bacteria</taxon>
        <taxon>Bacillati</taxon>
        <taxon>Bacillota</taxon>
        <taxon>Clostridia</taxon>
        <taxon>Eubacteriales</taxon>
        <taxon>Proteinivoracaceae</taxon>
        <taxon>Proteinivorax</taxon>
    </lineage>
</organism>
<reference evidence="1" key="1">
    <citation type="journal article" date="2018" name="Antonie Van Leeuwenhoek">
        <title>Proteinivorax hydrogeniformans sp. nov., an anaerobic, haloalkaliphilic bacterium fermenting proteinaceous compounds with high hydrogen production.</title>
        <authorList>
            <person name="Boltyanskaya Y."/>
            <person name="Detkova E."/>
            <person name="Pimenov N."/>
            <person name="Kevbrin V."/>
        </authorList>
    </citation>
    <scope>NUCLEOTIDE SEQUENCE</scope>
    <source>
        <strain evidence="1">Z-710</strain>
    </source>
</reference>
<reference evidence="1" key="2">
    <citation type="submission" date="2024-06" db="EMBL/GenBank/DDBJ databases">
        <authorList>
            <person name="Petrova K.O."/>
            <person name="Toshchakov S.V."/>
            <person name="Boltjanskaja Y.V."/>
            <person name="Kevbrin V.V."/>
        </authorList>
    </citation>
    <scope>NUCLEOTIDE SEQUENCE</scope>
    <source>
        <strain evidence="1">Z-710</strain>
    </source>
</reference>
<evidence type="ECO:0000313" key="1">
    <source>
        <dbReference type="EMBL" id="XCI29048.1"/>
    </source>
</evidence>
<protein>
    <submittedName>
        <fullName evidence="1">Uncharacterized protein</fullName>
    </submittedName>
</protein>
<gene>
    <name evidence="1" type="ORF">PRVXH_000348</name>
</gene>
<proteinExistence type="predicted"/>
<accession>A0AAU8HUI9</accession>
<name>A0AAU8HUI9_9FIRM</name>
<sequence length="43" mass="4726">MCSTESIGSKDIFYEVSGGENTLNQLEPWYAAMILAEVAIEQS</sequence>